<dbReference type="GO" id="GO:0015385">
    <property type="term" value="F:sodium:proton antiporter activity"/>
    <property type="evidence" value="ECO:0007669"/>
    <property type="project" value="InterPro"/>
</dbReference>
<evidence type="ECO:0000256" key="7">
    <source>
        <dbReference type="ARBA" id="ARBA00023136"/>
    </source>
</evidence>
<dbReference type="OrthoDB" id="196264at2759"/>
<sequence>MLFASIIVAVDPVAVLAIFQEVGVNSVLYFLVFGESLLNDAVTLVLYNTVEGINCLLEEGRDTTALTYVTAVFKFFATSLGGVVIGIVYGTITSLLTKYTLETRVIEPLVLFSMAYMSYASSELFQFSGIVGFVLPY</sequence>
<dbReference type="Proteomes" id="UP000593567">
    <property type="component" value="Unassembled WGS sequence"/>
</dbReference>
<dbReference type="PANTHER" id="PTHR10110">
    <property type="entry name" value="SODIUM/HYDROGEN EXCHANGER"/>
    <property type="match status" value="1"/>
</dbReference>
<feature type="domain" description="Cation/H+ exchanger transmembrane" evidence="10">
    <location>
        <begin position="2"/>
        <end position="134"/>
    </location>
</feature>
<reference evidence="11" key="1">
    <citation type="submission" date="2020-06" db="EMBL/GenBank/DDBJ databases">
        <title>Draft genome of Bugula neritina, a colonial animal packing powerful symbionts and potential medicines.</title>
        <authorList>
            <person name="Rayko M."/>
        </authorList>
    </citation>
    <scope>NUCLEOTIDE SEQUENCE [LARGE SCALE GENOMIC DNA]</scope>
    <source>
        <strain evidence="11">Kwan_BN1</strain>
    </source>
</reference>
<dbReference type="InterPro" id="IPR006153">
    <property type="entry name" value="Cation/H_exchanger_TM"/>
</dbReference>
<dbReference type="Pfam" id="PF00999">
    <property type="entry name" value="Na_H_Exchanger"/>
    <property type="match status" value="1"/>
</dbReference>
<dbReference type="GO" id="GO:0015386">
    <property type="term" value="F:potassium:proton antiporter activity"/>
    <property type="evidence" value="ECO:0007669"/>
    <property type="project" value="TreeGrafter"/>
</dbReference>
<evidence type="ECO:0000256" key="6">
    <source>
        <dbReference type="ARBA" id="ARBA00023065"/>
    </source>
</evidence>
<evidence type="ECO:0000256" key="1">
    <source>
        <dbReference type="ARBA" id="ARBA00004141"/>
    </source>
</evidence>
<gene>
    <name evidence="11" type="ORF">EB796_023746</name>
</gene>
<dbReference type="EMBL" id="VXIV02003350">
    <property type="protein sequence ID" value="KAF6017936.1"/>
    <property type="molecule type" value="Genomic_DNA"/>
</dbReference>
<dbReference type="Gene3D" id="6.10.140.1330">
    <property type="match status" value="1"/>
</dbReference>
<dbReference type="GO" id="GO:0005886">
    <property type="term" value="C:plasma membrane"/>
    <property type="evidence" value="ECO:0007669"/>
    <property type="project" value="TreeGrafter"/>
</dbReference>
<feature type="transmembrane region" description="Helical" evidence="9">
    <location>
        <begin position="68"/>
        <end position="89"/>
    </location>
</feature>
<protein>
    <recommendedName>
        <fullName evidence="10">Cation/H+ exchanger transmembrane domain-containing protein</fullName>
    </recommendedName>
</protein>
<evidence type="ECO:0000256" key="3">
    <source>
        <dbReference type="ARBA" id="ARBA00022692"/>
    </source>
</evidence>
<proteinExistence type="predicted"/>
<keyword evidence="12" id="KW-1185">Reference proteome</keyword>
<dbReference type="GO" id="GO:0098719">
    <property type="term" value="P:sodium ion import across plasma membrane"/>
    <property type="evidence" value="ECO:0007669"/>
    <property type="project" value="TreeGrafter"/>
</dbReference>
<dbReference type="AlphaFoldDB" id="A0A7J7IWK8"/>
<keyword evidence="2" id="KW-0813">Transport</keyword>
<dbReference type="InterPro" id="IPR018422">
    <property type="entry name" value="Cation/H_exchanger_CPA1"/>
</dbReference>
<dbReference type="PANTHER" id="PTHR10110:SF126">
    <property type="entry name" value="NA(+)_H(+) EXCHANGER PROTEIN 7"/>
    <property type="match status" value="1"/>
</dbReference>
<accession>A0A7J7IWK8</accession>
<keyword evidence="8" id="KW-0739">Sodium transport</keyword>
<comment type="caution">
    <text evidence="11">The sequence shown here is derived from an EMBL/GenBank/DDBJ whole genome shotgun (WGS) entry which is preliminary data.</text>
</comment>
<name>A0A7J7IWK8_BUGNE</name>
<evidence type="ECO:0000313" key="12">
    <source>
        <dbReference type="Proteomes" id="UP000593567"/>
    </source>
</evidence>
<dbReference type="GO" id="GO:0051453">
    <property type="term" value="P:regulation of intracellular pH"/>
    <property type="evidence" value="ECO:0007669"/>
    <property type="project" value="TreeGrafter"/>
</dbReference>
<evidence type="ECO:0000256" key="4">
    <source>
        <dbReference type="ARBA" id="ARBA00022989"/>
    </source>
</evidence>
<evidence type="ECO:0000256" key="8">
    <source>
        <dbReference type="ARBA" id="ARBA00023201"/>
    </source>
</evidence>
<keyword evidence="7 9" id="KW-0472">Membrane</keyword>
<evidence type="ECO:0000256" key="2">
    <source>
        <dbReference type="ARBA" id="ARBA00022448"/>
    </source>
</evidence>
<keyword evidence="4 9" id="KW-1133">Transmembrane helix</keyword>
<evidence type="ECO:0000256" key="9">
    <source>
        <dbReference type="SAM" id="Phobius"/>
    </source>
</evidence>
<keyword evidence="3 9" id="KW-0812">Transmembrane</keyword>
<organism evidence="11 12">
    <name type="scientific">Bugula neritina</name>
    <name type="common">Brown bryozoan</name>
    <name type="synonym">Sertularia neritina</name>
    <dbReference type="NCBI Taxonomy" id="10212"/>
    <lineage>
        <taxon>Eukaryota</taxon>
        <taxon>Metazoa</taxon>
        <taxon>Spiralia</taxon>
        <taxon>Lophotrochozoa</taxon>
        <taxon>Bryozoa</taxon>
        <taxon>Gymnolaemata</taxon>
        <taxon>Cheilostomatida</taxon>
        <taxon>Flustrina</taxon>
        <taxon>Buguloidea</taxon>
        <taxon>Bugulidae</taxon>
        <taxon>Bugula</taxon>
    </lineage>
</organism>
<evidence type="ECO:0000313" key="11">
    <source>
        <dbReference type="EMBL" id="KAF6017936.1"/>
    </source>
</evidence>
<evidence type="ECO:0000259" key="10">
    <source>
        <dbReference type="Pfam" id="PF00999"/>
    </source>
</evidence>
<keyword evidence="5" id="KW-0915">Sodium</keyword>
<keyword evidence="6" id="KW-0406">Ion transport</keyword>
<evidence type="ECO:0000256" key="5">
    <source>
        <dbReference type="ARBA" id="ARBA00023053"/>
    </source>
</evidence>
<comment type="subcellular location">
    <subcellularLocation>
        <location evidence="1">Membrane</location>
        <topology evidence="1">Multi-pass membrane protein</topology>
    </subcellularLocation>
</comment>
<feature type="transmembrane region" description="Helical" evidence="9">
    <location>
        <begin position="109"/>
        <end position="135"/>
    </location>
</feature>